<accession>A0A367Y216</accession>
<comment type="caution">
    <text evidence="2">The sequence shown here is derived from an EMBL/GenBank/DDBJ whole genome shotgun (WGS) entry which is preliminary data.</text>
</comment>
<protein>
    <submittedName>
        <fullName evidence="2">Uncharacterized protein</fullName>
    </submittedName>
</protein>
<dbReference type="EMBL" id="QORO01000002">
    <property type="protein sequence ID" value="RCK59868.1"/>
    <property type="molecule type" value="Genomic_DNA"/>
</dbReference>
<sequence>MTAVMVPWVFVAVISATLLLASGESDAVAYFILPLTAVVAVIAAVIAALITRAWRPLNRLGAGLHTILASVLSFAVVAAAAGIFVSDGFISLFTIFLLFGGGTFLIGGGTPWALAGGIFASRILPTARATRPRWAPAGWILVGIAAVIVAVILMTPYLSGDWHWFPLGRSPEGNGGPSWVPTFILANGLGVIAMGAALWITREPDPGSAPVSSLGSADPAGS</sequence>
<feature type="transmembrane region" description="Helical" evidence="1">
    <location>
        <begin position="90"/>
        <end position="115"/>
    </location>
</feature>
<reference evidence="2 3" key="1">
    <citation type="submission" date="2018-07" db="EMBL/GenBank/DDBJ databases">
        <title>Microbacterium endoborsara sp. nov., a novel actinobacterium isolated from Borszczowia aralocaspica.</title>
        <authorList>
            <person name="An D."/>
        </authorList>
    </citation>
    <scope>NUCLEOTIDE SEQUENCE [LARGE SCALE GENOMIC DNA]</scope>
    <source>
        <strain evidence="2 3">C1.15228</strain>
    </source>
</reference>
<proteinExistence type="predicted"/>
<keyword evidence="1" id="KW-0472">Membrane</keyword>
<keyword evidence="1" id="KW-0812">Transmembrane</keyword>
<dbReference type="AlphaFoldDB" id="A0A367Y216"/>
<feature type="transmembrane region" description="Helical" evidence="1">
    <location>
        <begin position="31"/>
        <end position="50"/>
    </location>
</feature>
<keyword evidence="1" id="KW-1133">Transmembrane helix</keyword>
<evidence type="ECO:0000313" key="3">
    <source>
        <dbReference type="Proteomes" id="UP000253508"/>
    </source>
</evidence>
<feature type="transmembrane region" description="Helical" evidence="1">
    <location>
        <begin position="62"/>
        <end position="84"/>
    </location>
</feature>
<dbReference type="Proteomes" id="UP000253508">
    <property type="component" value="Unassembled WGS sequence"/>
</dbReference>
<name>A0A367Y216_9MICO</name>
<feature type="transmembrane region" description="Helical" evidence="1">
    <location>
        <begin position="136"/>
        <end position="158"/>
    </location>
</feature>
<evidence type="ECO:0000256" key="1">
    <source>
        <dbReference type="SAM" id="Phobius"/>
    </source>
</evidence>
<gene>
    <name evidence="2" type="ORF">DTO57_06835</name>
</gene>
<feature type="transmembrane region" description="Helical" evidence="1">
    <location>
        <begin position="178"/>
        <end position="200"/>
    </location>
</feature>
<evidence type="ECO:0000313" key="2">
    <source>
        <dbReference type="EMBL" id="RCK59868.1"/>
    </source>
</evidence>
<organism evidence="2 3">
    <name type="scientific">Microbacterium sorbitolivorans</name>
    <dbReference type="NCBI Taxonomy" id="1867410"/>
    <lineage>
        <taxon>Bacteria</taxon>
        <taxon>Bacillati</taxon>
        <taxon>Actinomycetota</taxon>
        <taxon>Actinomycetes</taxon>
        <taxon>Micrococcales</taxon>
        <taxon>Microbacteriaceae</taxon>
        <taxon>Microbacterium</taxon>
    </lineage>
</organism>
<keyword evidence="3" id="KW-1185">Reference proteome</keyword>